<evidence type="ECO:0008006" key="3">
    <source>
        <dbReference type="Google" id="ProtNLM"/>
    </source>
</evidence>
<keyword evidence="2" id="KW-1185">Reference proteome</keyword>
<proteinExistence type="predicted"/>
<gene>
    <name evidence="1" type="ORF">RM555_04630</name>
</gene>
<name>A0ABU2WSC2_9ACTN</name>
<dbReference type="EMBL" id="JAVRFL010000004">
    <property type="protein sequence ID" value="MDT0528281.1"/>
    <property type="molecule type" value="Genomic_DNA"/>
</dbReference>
<evidence type="ECO:0000313" key="1">
    <source>
        <dbReference type="EMBL" id="MDT0528281.1"/>
    </source>
</evidence>
<accession>A0ABU2WSC2</accession>
<sequence>MPAAAVATPPLTTVWQPHARKGVEAVRMLFQPAPTRAVLLLPTKVVPHASTVPPA</sequence>
<dbReference type="InterPro" id="IPR028082">
    <property type="entry name" value="Peripla_BP_I"/>
</dbReference>
<evidence type="ECO:0000313" key="2">
    <source>
        <dbReference type="Proteomes" id="UP001180973"/>
    </source>
</evidence>
<dbReference type="Gene3D" id="3.40.50.2300">
    <property type="match status" value="2"/>
</dbReference>
<comment type="caution">
    <text evidence="1">The sequence shown here is derived from an EMBL/GenBank/DDBJ whole genome shotgun (WGS) entry which is preliminary data.</text>
</comment>
<reference evidence="1" key="1">
    <citation type="submission" date="2023-09" db="EMBL/GenBank/DDBJ databases">
        <title>30 novel species of actinomycetes from the DSMZ collection.</title>
        <authorList>
            <person name="Nouioui I."/>
        </authorList>
    </citation>
    <scope>NUCLEOTIDE SEQUENCE</scope>
    <source>
        <strain evidence="1">DSM 115977</strain>
    </source>
</reference>
<dbReference type="Proteomes" id="UP001180973">
    <property type="component" value="Unassembled WGS sequence"/>
</dbReference>
<dbReference type="RefSeq" id="WP_311410600.1">
    <property type="nucleotide sequence ID" value="NZ_JAVRFL010000004.1"/>
</dbReference>
<organism evidence="1 2">
    <name type="scientific">Micromonospora reichwaldensis</name>
    <dbReference type="NCBI Taxonomy" id="3075516"/>
    <lineage>
        <taxon>Bacteria</taxon>
        <taxon>Bacillati</taxon>
        <taxon>Actinomycetota</taxon>
        <taxon>Actinomycetes</taxon>
        <taxon>Micromonosporales</taxon>
        <taxon>Micromonosporaceae</taxon>
        <taxon>Micromonospora</taxon>
    </lineage>
</organism>
<protein>
    <recommendedName>
        <fullName evidence="3">LacI family transcriptional regulator</fullName>
    </recommendedName>
</protein>
<dbReference type="SUPFAM" id="SSF53822">
    <property type="entry name" value="Periplasmic binding protein-like I"/>
    <property type="match status" value="1"/>
</dbReference>